<dbReference type="PANTHER" id="PTHR21315">
    <property type="entry name" value="APRATAXIN AND PNK-LIKE FACTOR-RELATED"/>
    <property type="match status" value="1"/>
</dbReference>
<accession>A0A7E5WYM1</accession>
<dbReference type="RefSeq" id="XP_026733720.1">
    <property type="nucleotide sequence ID" value="XM_026877919.1"/>
</dbReference>
<protein>
    <submittedName>
        <fullName evidence="5 6">Aprataxin and PNK-like factor isoform X2</fullName>
    </submittedName>
</protein>
<dbReference type="GO" id="GO:0035861">
    <property type="term" value="C:site of double-strand break"/>
    <property type="evidence" value="ECO:0007669"/>
    <property type="project" value="TreeGrafter"/>
</dbReference>
<dbReference type="RefSeq" id="XP_026745584.1">
    <property type="nucleotide sequence ID" value="XM_026889783.1"/>
</dbReference>
<dbReference type="GO" id="GO:0008408">
    <property type="term" value="F:3'-5' exonuclease activity"/>
    <property type="evidence" value="ECO:0007669"/>
    <property type="project" value="InterPro"/>
</dbReference>
<evidence type="ECO:0000259" key="3">
    <source>
        <dbReference type="Pfam" id="PF10283"/>
    </source>
</evidence>
<evidence type="ECO:0000256" key="1">
    <source>
        <dbReference type="SAM" id="MobiDB-lite"/>
    </source>
</evidence>
<keyword evidence="4" id="KW-1185">Reference proteome</keyword>
<feature type="compositionally biased region" description="Basic and acidic residues" evidence="1">
    <location>
        <begin position="142"/>
        <end position="152"/>
    </location>
</feature>
<feature type="compositionally biased region" description="Low complexity" evidence="1">
    <location>
        <begin position="284"/>
        <end position="293"/>
    </location>
</feature>
<feature type="region of interest" description="Disordered" evidence="1">
    <location>
        <begin position="275"/>
        <end position="413"/>
    </location>
</feature>
<feature type="compositionally biased region" description="Acidic residues" evidence="1">
    <location>
        <begin position="153"/>
        <end position="165"/>
    </location>
</feature>
<dbReference type="GO" id="GO:0005634">
    <property type="term" value="C:nucleus"/>
    <property type="evidence" value="ECO:0007669"/>
    <property type="project" value="TreeGrafter"/>
</dbReference>
<proteinExistence type="predicted"/>
<feature type="compositionally biased region" description="Acidic residues" evidence="1">
    <location>
        <begin position="180"/>
        <end position="189"/>
    </location>
</feature>
<sequence length="413" mass="46130">MVFKLIRIDDQCSSSKIQLSTGVHVIGRGKFLHNDDTDKRVSRNHAELEVTDDAVTLKALHQNPCFFIKKDTDKKELLQQDCTVSLYHGDRFGLIPNHFWYEVLNCPSQGGEETPIVDEVTKEVRIKEARDVGASETEENSADTRDSAKDSEETIQFENNEEDADQNCSCSPSIMNNDQEPTEEYEVPLDPDAKTPLKRSNSFRETSPIDVKKVKTEPDDGVDTGASVAGPSNGQASSDSDSKDKDDASPAKPDRPARERCLYGANCYRRNPQHLSQFSHPADADWGAGARGACPYGRACRRRDPRHWDAHTHPPGARPPAPHAPHAQARRPGQTQKRKQKKTRVVSDNEEESDEDSPARDLIVTGKRVRKTIQRQDMGLSESEAEEDPYGTDESDEWQPPSDHTGSQDFSQP</sequence>
<evidence type="ECO:0000259" key="2">
    <source>
        <dbReference type="Pfam" id="PF00498"/>
    </source>
</evidence>
<reference evidence="5 6" key="1">
    <citation type="submission" date="2025-04" db="UniProtKB">
        <authorList>
            <consortium name="RefSeq"/>
        </authorList>
    </citation>
    <scope>IDENTIFICATION</scope>
</reference>
<feature type="compositionally biased region" description="Acidic residues" evidence="1">
    <location>
        <begin position="383"/>
        <end position="397"/>
    </location>
</feature>
<dbReference type="GO" id="GO:0003906">
    <property type="term" value="F:DNA-(apurinic or apyrimidinic site) endonuclease activity"/>
    <property type="evidence" value="ECO:0007669"/>
    <property type="project" value="InterPro"/>
</dbReference>
<dbReference type="InterPro" id="IPR039253">
    <property type="entry name" value="APLF"/>
</dbReference>
<dbReference type="InterPro" id="IPR000253">
    <property type="entry name" value="FHA_dom"/>
</dbReference>
<feature type="compositionally biased region" description="Low complexity" evidence="1">
    <location>
        <begin position="324"/>
        <end position="335"/>
    </location>
</feature>
<feature type="domain" description="PBZ-type" evidence="3">
    <location>
        <begin position="258"/>
        <end position="283"/>
    </location>
</feature>
<dbReference type="AlphaFoldDB" id="A0A7E5WYM1"/>
<gene>
    <name evidence="6" type="primary">LOC113506941</name>
    <name evidence="5" type="synonym">LOC113498027</name>
</gene>
<dbReference type="PANTHER" id="PTHR21315:SF2">
    <property type="entry name" value="APRATAXIN AND PNK-LIKE FACTOR"/>
    <property type="match status" value="1"/>
</dbReference>
<feature type="compositionally biased region" description="Polar residues" evidence="1">
    <location>
        <begin position="166"/>
        <end position="179"/>
    </location>
</feature>
<dbReference type="SUPFAM" id="SSF49879">
    <property type="entry name" value="SMAD/FHA domain"/>
    <property type="match status" value="1"/>
</dbReference>
<dbReference type="Pfam" id="PF00498">
    <property type="entry name" value="FHA"/>
    <property type="match status" value="1"/>
</dbReference>
<name>A0A7E5WYM1_TRINI</name>
<evidence type="ECO:0000313" key="6">
    <source>
        <dbReference type="RefSeq" id="XP_026745584.1"/>
    </source>
</evidence>
<dbReference type="InterPro" id="IPR008984">
    <property type="entry name" value="SMAD_FHA_dom_sf"/>
</dbReference>
<dbReference type="GO" id="GO:0006302">
    <property type="term" value="P:double-strand break repair"/>
    <property type="evidence" value="ECO:0007669"/>
    <property type="project" value="InterPro"/>
</dbReference>
<feature type="domain" description="FHA" evidence="2">
    <location>
        <begin position="25"/>
        <end position="92"/>
    </location>
</feature>
<feature type="region of interest" description="Disordered" evidence="1">
    <location>
        <begin position="127"/>
        <end position="260"/>
    </location>
</feature>
<dbReference type="GeneID" id="113506941"/>
<feature type="compositionally biased region" description="Polar residues" evidence="1">
    <location>
        <begin position="402"/>
        <end position="413"/>
    </location>
</feature>
<feature type="compositionally biased region" description="Basic and acidic residues" evidence="1">
    <location>
        <begin position="240"/>
        <end position="260"/>
    </location>
</feature>
<dbReference type="Proteomes" id="UP000322000">
    <property type="component" value="Chromosome 1"/>
</dbReference>
<dbReference type="InterPro" id="IPR019406">
    <property type="entry name" value="APLF_PBZ"/>
</dbReference>
<evidence type="ECO:0000313" key="4">
    <source>
        <dbReference type="Proteomes" id="UP000322000"/>
    </source>
</evidence>
<organism evidence="4 6">
    <name type="scientific">Trichoplusia ni</name>
    <name type="common">Cabbage looper</name>
    <dbReference type="NCBI Taxonomy" id="7111"/>
    <lineage>
        <taxon>Eukaryota</taxon>
        <taxon>Metazoa</taxon>
        <taxon>Ecdysozoa</taxon>
        <taxon>Arthropoda</taxon>
        <taxon>Hexapoda</taxon>
        <taxon>Insecta</taxon>
        <taxon>Pterygota</taxon>
        <taxon>Neoptera</taxon>
        <taxon>Endopterygota</taxon>
        <taxon>Lepidoptera</taxon>
        <taxon>Glossata</taxon>
        <taxon>Ditrysia</taxon>
        <taxon>Noctuoidea</taxon>
        <taxon>Noctuidae</taxon>
        <taxon>Plusiinae</taxon>
        <taxon>Trichoplusia</taxon>
    </lineage>
</organism>
<dbReference type="Gene3D" id="2.60.200.20">
    <property type="match status" value="1"/>
</dbReference>
<dbReference type="Pfam" id="PF10283">
    <property type="entry name" value="zf-CCHH"/>
    <property type="match status" value="1"/>
</dbReference>
<evidence type="ECO:0000313" key="5">
    <source>
        <dbReference type="RefSeq" id="XP_026733720.1"/>
    </source>
</evidence>